<dbReference type="GO" id="GO:0005737">
    <property type="term" value="C:cytoplasm"/>
    <property type="evidence" value="ECO:0007669"/>
    <property type="project" value="TreeGrafter"/>
</dbReference>
<dbReference type="EMBL" id="JAATJL010000001">
    <property type="protein sequence ID" value="NJC23784.1"/>
    <property type="molecule type" value="Genomic_DNA"/>
</dbReference>
<reference evidence="3 4" key="1">
    <citation type="submission" date="2020-03" db="EMBL/GenBank/DDBJ databases">
        <title>Sequencing the genomes of 1000 actinobacteria strains.</title>
        <authorList>
            <person name="Klenk H.-P."/>
        </authorList>
    </citation>
    <scope>NUCLEOTIDE SEQUENCE [LARGE SCALE GENOMIC DNA]</scope>
    <source>
        <strain evidence="3 4">DSM 16403</strain>
    </source>
</reference>
<dbReference type="GO" id="GO:0004722">
    <property type="term" value="F:protein serine/threonine phosphatase activity"/>
    <property type="evidence" value="ECO:0007669"/>
    <property type="project" value="UniProtKB-EC"/>
</dbReference>
<dbReference type="PANTHER" id="PTHR42850:SF2">
    <property type="entry name" value="BLL5683 PROTEIN"/>
    <property type="match status" value="1"/>
</dbReference>
<dbReference type="SUPFAM" id="SSF56300">
    <property type="entry name" value="Metallo-dependent phosphatases"/>
    <property type="match status" value="1"/>
</dbReference>
<evidence type="ECO:0000256" key="1">
    <source>
        <dbReference type="ARBA" id="ARBA00008950"/>
    </source>
</evidence>
<dbReference type="PIRSF" id="PIRSF000883">
    <property type="entry name" value="Pesterase_MJ0912"/>
    <property type="match status" value="1"/>
</dbReference>
<gene>
    <name evidence="3" type="ORF">BJ994_002860</name>
</gene>
<protein>
    <submittedName>
        <fullName evidence="3">Protein phosphatase</fullName>
        <ecNumber evidence="3">3.1.3.16</ecNumber>
    </submittedName>
</protein>
<dbReference type="Pfam" id="PF12850">
    <property type="entry name" value="Metallophos_2"/>
    <property type="match status" value="1"/>
</dbReference>
<dbReference type="Gene3D" id="3.60.21.10">
    <property type="match status" value="1"/>
</dbReference>
<sequence length="253" mass="28394">MERIALISDLHGNVTAFEAVLKDIDARGISTIHNLGDVAGKGPRGSECIRLTRERCAVTVRGNWDDFLPNVENTQGGEAMWWWRNELTPSDRQWLADLPYAHDFNLSGRWIRLFHASAESVYTRVHFHHSQDDFDQMFSNTELTGYAHDPSVVCYGDIHDSYLEVNNGRTLINAGSVGNALDEPMASYVILEGTPDGEASDPFGIQFVRVPYDIEAEIAAAEKLRMPELAAYATELRTGIYRGRHEELGLLRV</sequence>
<dbReference type="InterPro" id="IPR011152">
    <property type="entry name" value="Pesterase_MJ0912"/>
</dbReference>
<organism evidence="3 4">
    <name type="scientific">Arthrobacter pigmenti</name>
    <dbReference type="NCBI Taxonomy" id="271432"/>
    <lineage>
        <taxon>Bacteria</taxon>
        <taxon>Bacillati</taxon>
        <taxon>Actinomycetota</taxon>
        <taxon>Actinomycetes</taxon>
        <taxon>Micrococcales</taxon>
        <taxon>Micrococcaceae</taxon>
        <taxon>Arthrobacter</taxon>
    </lineage>
</organism>
<dbReference type="EC" id="3.1.3.16" evidence="3"/>
<comment type="similarity">
    <text evidence="1">Belongs to the metallophosphoesterase superfamily. YfcE family.</text>
</comment>
<dbReference type="Proteomes" id="UP000547458">
    <property type="component" value="Unassembled WGS sequence"/>
</dbReference>
<dbReference type="CDD" id="cd00838">
    <property type="entry name" value="MPP_superfamily"/>
    <property type="match status" value="1"/>
</dbReference>
<dbReference type="RefSeq" id="WP_342450385.1">
    <property type="nucleotide sequence ID" value="NZ_JAATJL010000001.1"/>
</dbReference>
<comment type="caution">
    <text evidence="3">The sequence shown here is derived from an EMBL/GenBank/DDBJ whole genome shotgun (WGS) entry which is preliminary data.</text>
</comment>
<keyword evidence="3" id="KW-0378">Hydrolase</keyword>
<proteinExistence type="inferred from homology"/>
<dbReference type="InterPro" id="IPR029052">
    <property type="entry name" value="Metallo-depent_PP-like"/>
</dbReference>
<dbReference type="PANTHER" id="PTHR42850">
    <property type="entry name" value="METALLOPHOSPHOESTERASE"/>
    <property type="match status" value="1"/>
</dbReference>
<name>A0A846RTG1_9MICC</name>
<keyword evidence="4" id="KW-1185">Reference proteome</keyword>
<evidence type="ECO:0000313" key="4">
    <source>
        <dbReference type="Proteomes" id="UP000547458"/>
    </source>
</evidence>
<feature type="domain" description="Calcineurin-like phosphoesterase" evidence="2">
    <location>
        <begin position="3"/>
        <end position="192"/>
    </location>
</feature>
<evidence type="ECO:0000313" key="3">
    <source>
        <dbReference type="EMBL" id="NJC23784.1"/>
    </source>
</evidence>
<accession>A0A846RTG1</accession>
<dbReference type="InterPro" id="IPR050126">
    <property type="entry name" value="Ap4A_hydrolase"/>
</dbReference>
<dbReference type="AlphaFoldDB" id="A0A846RTG1"/>
<evidence type="ECO:0000259" key="2">
    <source>
        <dbReference type="Pfam" id="PF12850"/>
    </source>
</evidence>
<dbReference type="InterPro" id="IPR024654">
    <property type="entry name" value="Calcineurin-like_PHP_lpxH"/>
</dbReference>